<dbReference type="CDD" id="cd17546">
    <property type="entry name" value="REC_hyHK_CKI1_RcsC-like"/>
    <property type="match status" value="1"/>
</dbReference>
<keyword evidence="4" id="KW-0238">DNA-binding</keyword>
<accession>A0AAF0Y108</accession>
<dbReference type="Gene3D" id="3.40.50.2300">
    <property type="match status" value="1"/>
</dbReference>
<keyword evidence="5" id="KW-0539">Nucleus</keyword>
<feature type="region of interest" description="Disordered" evidence="7">
    <location>
        <begin position="296"/>
        <end position="320"/>
    </location>
</feature>
<dbReference type="GeneID" id="87804102"/>
<feature type="modified residue" description="4-aspartylphosphate" evidence="6">
    <location>
        <position position="686"/>
    </location>
</feature>
<feature type="compositionally biased region" description="Polar residues" evidence="7">
    <location>
        <begin position="558"/>
        <end position="575"/>
    </location>
</feature>
<feature type="region of interest" description="Disordered" evidence="7">
    <location>
        <begin position="518"/>
        <end position="575"/>
    </location>
</feature>
<dbReference type="EMBL" id="CP086714">
    <property type="protein sequence ID" value="WOO77252.1"/>
    <property type="molecule type" value="Genomic_DNA"/>
</dbReference>
<dbReference type="SMART" id="SM00448">
    <property type="entry name" value="REC"/>
    <property type="match status" value="1"/>
</dbReference>
<dbReference type="Proteomes" id="UP000827549">
    <property type="component" value="Chromosome 1"/>
</dbReference>
<protein>
    <submittedName>
        <fullName evidence="9">Transcription factor SKN7</fullName>
    </submittedName>
</protein>
<dbReference type="SUPFAM" id="SSF46785">
    <property type="entry name" value="Winged helix' DNA-binding domain"/>
    <property type="match status" value="1"/>
</dbReference>
<dbReference type="InterPro" id="IPR001789">
    <property type="entry name" value="Sig_transdc_resp-reg_receiver"/>
</dbReference>
<dbReference type="GO" id="GO:0000160">
    <property type="term" value="P:phosphorelay signal transduction system"/>
    <property type="evidence" value="ECO:0007669"/>
    <property type="project" value="UniProtKB-KW"/>
</dbReference>
<evidence type="ECO:0000313" key="9">
    <source>
        <dbReference type="EMBL" id="WOO77252.1"/>
    </source>
</evidence>
<evidence type="ECO:0000256" key="3">
    <source>
        <dbReference type="ARBA" id="ARBA00023012"/>
    </source>
</evidence>
<dbReference type="SMART" id="SM00415">
    <property type="entry name" value="HSF"/>
    <property type="match status" value="1"/>
</dbReference>
<dbReference type="PROSITE" id="PS50110">
    <property type="entry name" value="RESPONSE_REGULATORY"/>
    <property type="match status" value="1"/>
</dbReference>
<dbReference type="InterPro" id="IPR036388">
    <property type="entry name" value="WH-like_DNA-bd_sf"/>
</dbReference>
<keyword evidence="3" id="KW-0902">Two-component regulatory system</keyword>
<dbReference type="PRINTS" id="PR00056">
    <property type="entry name" value="HSFDOMAIN"/>
</dbReference>
<name>A0AAF0Y108_9TREE</name>
<dbReference type="FunFam" id="1.10.10.10:FF:000935">
    <property type="entry name" value="Osomolarity two-component system, response regulator SKN7"/>
    <property type="match status" value="1"/>
</dbReference>
<sequence length="889" mass="92976">MSRVPSSTAPLPPIYFPSQGYPSGGVPGQVPMQPPPGYPVATAGYSAYGRAPSGGLPPPQGYPPDSGYNAIAGPSRDQYSNYSMPRSVDAGSRVPSGGGGWASQYPGQPQGGKKLEDDQGRRVSIGGSGVTPSMSMAGGYDAKAPPPGASSTDGGTAGSGGASGQQGGSGQQPGPSEFIKKLYKMLEDESETYGRGKPAGAPRSKGERGSVGWGRGGTSFVVWDMNEFTTKVLPQTFRHSNFSSFVRQLNKYGFSKIKHVDEETGQIKENVWEFQHPSFQAGGKADLDSIKRKAVVPKKATENSDPSSPGGPHLSHQEAGRVADMENRIVGLEDMLFKTTEQLRESRNQSLGMMTLLREVLVHLAAVDKEASSSPSSSPNPQSTARIQRLLALHETVTGSPVLTHPHPAFPINSAPPAFGAPPFAGGGPPPPPLDFGVPFPREPDTPLKGNAPGSNTSPSRVHVAPTHGANAAAAAAALGPQQRRNTIDGSDDVIELPSQSQTLFNGEPLSMTPSFADGGNGQWDTSPNGSVYNRKPGEGGASLRLMVDSFVPGSGGQPQQVNDDSEATSATNNGATVGVTATVIAPANGDSDANGNNANGTGANGTQQSTTNGTRGVTRRTNSGTTIKPSWSQAPKILVVEDDVVYRQLSSKFLEKFGCVVETVENAQQGVELMNKTKYDLVLMDIFFGPSMDGRKATSLIRQFDTYTPIISMTSNVQTKDVDSYLKSGMNDVLAKPFTKLGLFGILDKHLFHLKALQLSTEVPRFGVPPLSDQGIADAVAAGAAQWQDGNQDIENLGGNPLAGTGLSDDQYALVLQSWIQNGGAMPDIGQISVGLGPGTPGFGASVVFPDTTAFSIHGRKRSIDAVDDIEDGKRPLPVAAGTITEMA</sequence>
<dbReference type="PANTHER" id="PTHR45339:SF1">
    <property type="entry name" value="HYBRID SIGNAL TRANSDUCTION HISTIDINE KINASE J"/>
    <property type="match status" value="1"/>
</dbReference>
<dbReference type="GO" id="GO:0003700">
    <property type="term" value="F:DNA-binding transcription factor activity"/>
    <property type="evidence" value="ECO:0007669"/>
    <property type="project" value="InterPro"/>
</dbReference>
<dbReference type="PANTHER" id="PTHR45339">
    <property type="entry name" value="HYBRID SIGNAL TRANSDUCTION HISTIDINE KINASE J"/>
    <property type="match status" value="1"/>
</dbReference>
<dbReference type="GO" id="GO:0043565">
    <property type="term" value="F:sequence-specific DNA binding"/>
    <property type="evidence" value="ECO:0007669"/>
    <property type="project" value="InterPro"/>
</dbReference>
<dbReference type="SUPFAM" id="SSF52172">
    <property type="entry name" value="CheY-like"/>
    <property type="match status" value="1"/>
</dbReference>
<feature type="compositionally biased region" description="Gly residues" evidence="7">
    <location>
        <begin position="155"/>
        <end position="171"/>
    </location>
</feature>
<evidence type="ECO:0000313" key="10">
    <source>
        <dbReference type="Proteomes" id="UP000827549"/>
    </source>
</evidence>
<feature type="domain" description="Response regulatory" evidence="8">
    <location>
        <begin position="637"/>
        <end position="752"/>
    </location>
</feature>
<feature type="region of interest" description="Disordered" evidence="7">
    <location>
        <begin position="587"/>
        <end position="629"/>
    </location>
</feature>
<evidence type="ECO:0000256" key="2">
    <source>
        <dbReference type="ARBA" id="ARBA00022553"/>
    </source>
</evidence>
<reference evidence="9" key="1">
    <citation type="submission" date="2023-10" db="EMBL/GenBank/DDBJ databases">
        <authorList>
            <person name="Noh H."/>
        </authorList>
    </citation>
    <scope>NUCLEOTIDE SEQUENCE</scope>
    <source>
        <strain evidence="9">DUCC4014</strain>
    </source>
</reference>
<dbReference type="RefSeq" id="XP_062623284.1">
    <property type="nucleotide sequence ID" value="XM_062767299.1"/>
</dbReference>
<feature type="compositionally biased region" description="Polar residues" evidence="7">
    <location>
        <begin position="523"/>
        <end position="532"/>
    </location>
</feature>
<evidence type="ECO:0000259" key="8">
    <source>
        <dbReference type="PROSITE" id="PS50110"/>
    </source>
</evidence>
<dbReference type="InterPro" id="IPR036390">
    <property type="entry name" value="WH_DNA-bd_sf"/>
</dbReference>
<keyword evidence="10" id="KW-1185">Reference proteome</keyword>
<evidence type="ECO:0000256" key="7">
    <source>
        <dbReference type="SAM" id="MobiDB-lite"/>
    </source>
</evidence>
<gene>
    <name evidence="9" type="primary">SKN7_1</name>
    <name evidence="9" type="ORF">LOC62_01G000844</name>
</gene>
<evidence type="ECO:0000256" key="5">
    <source>
        <dbReference type="ARBA" id="ARBA00023242"/>
    </source>
</evidence>
<dbReference type="Pfam" id="PF00072">
    <property type="entry name" value="Response_reg"/>
    <property type="match status" value="1"/>
</dbReference>
<feature type="region of interest" description="Disordered" evidence="7">
    <location>
        <begin position="417"/>
        <end position="493"/>
    </location>
</feature>
<dbReference type="Pfam" id="PF00447">
    <property type="entry name" value="HSF_DNA-bind"/>
    <property type="match status" value="1"/>
</dbReference>
<feature type="compositionally biased region" description="Low complexity" evidence="7">
    <location>
        <begin position="587"/>
        <end position="627"/>
    </location>
</feature>
<feature type="region of interest" description="Disordered" evidence="7">
    <location>
        <begin position="190"/>
        <end position="212"/>
    </location>
</feature>
<feature type="region of interest" description="Disordered" evidence="7">
    <location>
        <begin position="1"/>
        <end position="176"/>
    </location>
</feature>
<dbReference type="InterPro" id="IPR011006">
    <property type="entry name" value="CheY-like_superfamily"/>
</dbReference>
<evidence type="ECO:0000256" key="1">
    <source>
        <dbReference type="ARBA" id="ARBA00004123"/>
    </source>
</evidence>
<proteinExistence type="predicted"/>
<dbReference type="FunFam" id="3.40.50.2300:FF:000212">
    <property type="entry name" value="Stress response regulator/HFS transcription factor"/>
    <property type="match status" value="1"/>
</dbReference>
<comment type="subcellular location">
    <subcellularLocation>
        <location evidence="1">Nucleus</location>
    </subcellularLocation>
</comment>
<dbReference type="AlphaFoldDB" id="A0AAF0Y108"/>
<evidence type="ECO:0000256" key="4">
    <source>
        <dbReference type="ARBA" id="ARBA00023125"/>
    </source>
</evidence>
<dbReference type="GO" id="GO:0005634">
    <property type="term" value="C:nucleus"/>
    <property type="evidence" value="ECO:0007669"/>
    <property type="project" value="UniProtKB-SubCell"/>
</dbReference>
<organism evidence="9 10">
    <name type="scientific">Vanrija pseudolonga</name>
    <dbReference type="NCBI Taxonomy" id="143232"/>
    <lineage>
        <taxon>Eukaryota</taxon>
        <taxon>Fungi</taxon>
        <taxon>Dikarya</taxon>
        <taxon>Basidiomycota</taxon>
        <taxon>Agaricomycotina</taxon>
        <taxon>Tremellomycetes</taxon>
        <taxon>Trichosporonales</taxon>
        <taxon>Trichosporonaceae</taxon>
        <taxon>Vanrija</taxon>
    </lineage>
</organism>
<evidence type="ECO:0000256" key="6">
    <source>
        <dbReference type="PROSITE-ProRule" id="PRU00169"/>
    </source>
</evidence>
<dbReference type="Gene3D" id="1.10.10.10">
    <property type="entry name" value="Winged helix-like DNA-binding domain superfamily/Winged helix DNA-binding domain"/>
    <property type="match status" value="1"/>
</dbReference>
<keyword evidence="2 6" id="KW-0597">Phosphoprotein</keyword>
<dbReference type="InterPro" id="IPR000232">
    <property type="entry name" value="HSF_DNA-bd"/>
</dbReference>